<proteinExistence type="predicted"/>
<reference evidence="5" key="2">
    <citation type="submission" date="2006-09" db="EMBL/GenBank/DDBJ databases">
        <title>The genome sequence of Plasmodium falciparum Dd2.</title>
        <authorList>
            <consortium name="The Broad Institute Genome Sequencing Platform"/>
            <person name="Birren B."/>
            <person name="Lander E."/>
            <person name="Galagan J."/>
            <person name="Nusbaum C."/>
            <person name="Devon K."/>
            <person name="Henn M."/>
            <person name="Jaffe D."/>
            <person name="Butler J."/>
            <person name="Alvarez P."/>
            <person name="Gnerre S."/>
            <person name="Grabherr M."/>
            <person name="Kleber M."/>
            <person name="Mauceli E."/>
            <person name="Brockman W."/>
            <person name="MacCallum I.A."/>
            <person name="Rounsley S."/>
            <person name="Young S."/>
            <person name="LaButti K."/>
            <person name="Pushparaj V."/>
            <person name="DeCaprio D."/>
            <person name="Crawford M."/>
            <person name="Koehrsen M."/>
            <person name="Engels R."/>
            <person name="Montgomery P."/>
            <person name="Pearson M."/>
            <person name="Howarth C."/>
            <person name="Larson L."/>
            <person name="Luoma S."/>
            <person name="White J."/>
            <person name="Kodira C."/>
            <person name="Zeng Q."/>
            <person name="O'Leary S."/>
            <person name="Yandava C."/>
            <person name="Alvarado L."/>
            <person name="Wirth D."/>
            <person name="Volkman S."/>
            <person name="Hartl D."/>
        </authorList>
    </citation>
    <scope>NUCLEOTIDE SEQUENCE [LARGE SCALE GENOMIC DNA]</scope>
</reference>
<evidence type="ECO:0000259" key="3">
    <source>
        <dbReference type="Pfam" id="PF07728"/>
    </source>
</evidence>
<name>A0A0L7MAF8_PLAF4</name>
<dbReference type="GO" id="GO:0005524">
    <property type="term" value="F:ATP binding"/>
    <property type="evidence" value="ECO:0007669"/>
    <property type="project" value="UniProtKB-KW"/>
</dbReference>
<feature type="non-terminal residue" evidence="4">
    <location>
        <position position="72"/>
    </location>
</feature>
<protein>
    <recommendedName>
        <fullName evidence="3">ATPase dynein-related AAA domain-containing protein</fullName>
    </recommendedName>
</protein>
<evidence type="ECO:0000256" key="1">
    <source>
        <dbReference type="ARBA" id="ARBA00022741"/>
    </source>
</evidence>
<dbReference type="GO" id="GO:0016887">
    <property type="term" value="F:ATP hydrolysis activity"/>
    <property type="evidence" value="ECO:0007669"/>
    <property type="project" value="InterPro"/>
</dbReference>
<dbReference type="GO" id="GO:0005634">
    <property type="term" value="C:nucleus"/>
    <property type="evidence" value="ECO:0007669"/>
    <property type="project" value="TreeGrafter"/>
</dbReference>
<feature type="domain" description="ATPase dynein-related AAA" evidence="3">
    <location>
        <begin position="18"/>
        <end position="63"/>
    </location>
</feature>
<sequence>MNTDINEYFGQFVSDKRSGNFLSEEGAFVKAVRYGHWVVLDELNWSPSEVLESLIRIFDANQELYIPELNSY</sequence>
<gene>
    <name evidence="4" type="ORF">PFDG_05145</name>
</gene>
<dbReference type="InterPro" id="IPR011704">
    <property type="entry name" value="ATPase_dyneun-rel_AAA"/>
</dbReference>
<dbReference type="InterPro" id="IPR027417">
    <property type="entry name" value="P-loop_NTPase"/>
</dbReference>
<keyword evidence="1" id="KW-0547">Nucleotide-binding</keyword>
<dbReference type="PANTHER" id="PTHR48103:SF2">
    <property type="entry name" value="MIDASIN"/>
    <property type="match status" value="1"/>
</dbReference>
<dbReference type="Proteomes" id="UP000054282">
    <property type="component" value="Unassembled WGS sequence"/>
</dbReference>
<dbReference type="EMBL" id="GG702729">
    <property type="protein sequence ID" value="KOB89595.1"/>
    <property type="molecule type" value="Genomic_DNA"/>
</dbReference>
<reference evidence="5" key="1">
    <citation type="submission" date="2006-09" db="EMBL/GenBank/DDBJ databases">
        <title>Annotation of Plasmodium falciparum Dd2.</title>
        <authorList>
            <consortium name="The Broad Institute Genome Sequencing Platform"/>
            <person name="Volkman S.K."/>
            <person name="Neafsey D.E."/>
            <person name="Dash A.P."/>
            <person name="Chitnis C.E."/>
            <person name="Hartl D.L."/>
            <person name="Young S.K."/>
            <person name="Zeng Q."/>
            <person name="Koehrsen M."/>
            <person name="Alvarado L."/>
            <person name="Berlin A."/>
            <person name="Borenstein D."/>
            <person name="Chapman S.B."/>
            <person name="Chen Z."/>
            <person name="Engels R."/>
            <person name="Freedman E."/>
            <person name="Gellesch M."/>
            <person name="Goldberg J."/>
            <person name="Griggs A."/>
            <person name="Gujja S."/>
            <person name="Heilman E.R."/>
            <person name="Heiman D.I."/>
            <person name="Howarth C."/>
            <person name="Jen D."/>
            <person name="Larson L."/>
            <person name="Mehta T."/>
            <person name="Neiman D."/>
            <person name="Park D."/>
            <person name="Pearson M."/>
            <person name="Roberts A."/>
            <person name="Saif S."/>
            <person name="Shea T."/>
            <person name="Shenoy N."/>
            <person name="Sisk P."/>
            <person name="Stolte C."/>
            <person name="Sykes S."/>
            <person name="Walk T."/>
            <person name="White J."/>
            <person name="Yandava C."/>
            <person name="Haas B."/>
            <person name="Henn M.R."/>
            <person name="Nusbaum C."/>
            <person name="Birren B."/>
        </authorList>
    </citation>
    <scope>NUCLEOTIDE SEQUENCE [LARGE SCALE GENOMIC DNA]</scope>
</reference>
<accession>A0A0L7MAF8</accession>
<dbReference type="KEGG" id="pfd:PFDG_05145"/>
<evidence type="ECO:0000313" key="4">
    <source>
        <dbReference type="EMBL" id="KOB89595.1"/>
    </source>
</evidence>
<dbReference type="Pfam" id="PF07728">
    <property type="entry name" value="AAA_5"/>
    <property type="match status" value="1"/>
</dbReference>
<dbReference type="GO" id="GO:0000055">
    <property type="term" value="P:ribosomal large subunit export from nucleus"/>
    <property type="evidence" value="ECO:0007669"/>
    <property type="project" value="TreeGrafter"/>
</dbReference>
<keyword evidence="2" id="KW-0067">ATP-binding</keyword>
<dbReference type="PANTHER" id="PTHR48103">
    <property type="entry name" value="MIDASIN-RELATED"/>
    <property type="match status" value="1"/>
</dbReference>
<organism evidence="4 5">
    <name type="scientific">Plasmodium falciparum (isolate Dd2)</name>
    <dbReference type="NCBI Taxonomy" id="57267"/>
    <lineage>
        <taxon>Eukaryota</taxon>
        <taxon>Sar</taxon>
        <taxon>Alveolata</taxon>
        <taxon>Apicomplexa</taxon>
        <taxon>Aconoidasida</taxon>
        <taxon>Haemosporida</taxon>
        <taxon>Plasmodiidae</taxon>
        <taxon>Plasmodium</taxon>
        <taxon>Plasmodium (Laverania)</taxon>
    </lineage>
</organism>
<dbReference type="Gene3D" id="3.40.50.300">
    <property type="entry name" value="P-loop containing nucleotide triphosphate hydrolases"/>
    <property type="match status" value="1"/>
</dbReference>
<dbReference type="GO" id="GO:0030687">
    <property type="term" value="C:preribosome, large subunit precursor"/>
    <property type="evidence" value="ECO:0007669"/>
    <property type="project" value="TreeGrafter"/>
</dbReference>
<dbReference type="GO" id="GO:0000027">
    <property type="term" value="P:ribosomal large subunit assembly"/>
    <property type="evidence" value="ECO:0007669"/>
    <property type="project" value="TreeGrafter"/>
</dbReference>
<evidence type="ECO:0000313" key="5">
    <source>
        <dbReference type="Proteomes" id="UP000054282"/>
    </source>
</evidence>
<dbReference type="AlphaFoldDB" id="A0A0L7MAF8"/>
<evidence type="ECO:0000256" key="2">
    <source>
        <dbReference type="ARBA" id="ARBA00022840"/>
    </source>
</evidence>